<dbReference type="AlphaFoldDB" id="A0A2P5Y0R5"/>
<reference evidence="1 2" key="1">
    <citation type="submission" date="2015-01" db="EMBL/GenBank/DDBJ databases">
        <title>Genome of allotetraploid Gossypium barbadense reveals genomic plasticity and fiber elongation in cotton evolution.</title>
        <authorList>
            <person name="Chen X."/>
            <person name="Liu X."/>
            <person name="Zhao B."/>
            <person name="Zheng H."/>
            <person name="Hu Y."/>
            <person name="Lu G."/>
            <person name="Yang C."/>
            <person name="Chen J."/>
            <person name="Shan C."/>
            <person name="Zhang L."/>
            <person name="Zhou Y."/>
            <person name="Wang L."/>
            <person name="Guo W."/>
            <person name="Bai Y."/>
            <person name="Ruan J."/>
            <person name="Shangguan X."/>
            <person name="Mao Y."/>
            <person name="Jiang J."/>
            <person name="Zhu Y."/>
            <person name="Lei J."/>
            <person name="Kang H."/>
            <person name="Chen S."/>
            <person name="He X."/>
            <person name="Wang R."/>
            <person name="Wang Y."/>
            <person name="Chen J."/>
            <person name="Wang L."/>
            <person name="Yu S."/>
            <person name="Wang B."/>
            <person name="Wei J."/>
            <person name="Song S."/>
            <person name="Lu X."/>
            <person name="Gao Z."/>
            <person name="Gu W."/>
            <person name="Deng X."/>
            <person name="Ma D."/>
            <person name="Wang S."/>
            <person name="Liang W."/>
            <person name="Fang L."/>
            <person name="Cai C."/>
            <person name="Zhu X."/>
            <person name="Zhou B."/>
            <person name="Zhang Y."/>
            <person name="Chen Z."/>
            <person name="Xu S."/>
            <person name="Zhu R."/>
            <person name="Wang S."/>
            <person name="Zhang T."/>
            <person name="Zhao G."/>
        </authorList>
    </citation>
    <scope>NUCLEOTIDE SEQUENCE [LARGE SCALE GENOMIC DNA]</scope>
    <source>
        <strain evidence="2">cv. Xinhai21</strain>
        <tissue evidence="1">Leaf</tissue>
    </source>
</reference>
<proteinExistence type="predicted"/>
<evidence type="ECO:0000313" key="2">
    <source>
        <dbReference type="Proteomes" id="UP000239757"/>
    </source>
</evidence>
<evidence type="ECO:0000313" key="1">
    <source>
        <dbReference type="EMBL" id="PPS09187.1"/>
    </source>
</evidence>
<name>A0A2P5Y0R5_GOSBA</name>
<dbReference type="Proteomes" id="UP000239757">
    <property type="component" value="Unassembled WGS sequence"/>
</dbReference>
<organism evidence="1 2">
    <name type="scientific">Gossypium barbadense</name>
    <name type="common">Sea Island cotton</name>
    <name type="synonym">Hibiscus barbadensis</name>
    <dbReference type="NCBI Taxonomy" id="3634"/>
    <lineage>
        <taxon>Eukaryota</taxon>
        <taxon>Viridiplantae</taxon>
        <taxon>Streptophyta</taxon>
        <taxon>Embryophyta</taxon>
        <taxon>Tracheophyta</taxon>
        <taxon>Spermatophyta</taxon>
        <taxon>Magnoliopsida</taxon>
        <taxon>eudicotyledons</taxon>
        <taxon>Gunneridae</taxon>
        <taxon>Pentapetalae</taxon>
        <taxon>rosids</taxon>
        <taxon>malvids</taxon>
        <taxon>Malvales</taxon>
        <taxon>Malvaceae</taxon>
        <taxon>Malvoideae</taxon>
        <taxon>Gossypium</taxon>
    </lineage>
</organism>
<protein>
    <submittedName>
        <fullName evidence="1">Uncharacterized protein</fullName>
    </submittedName>
</protein>
<accession>A0A2P5Y0R5</accession>
<sequence length="87" mass="9918">MTLRALKKSLSSHGRIKIDYVRPFAIRANFVDNLYLPSSALGNLESHWKDIPITPPSINLENEFSQLYHAMEVYLTENCGSLLRLAQ</sequence>
<dbReference type="EMBL" id="KZ663895">
    <property type="protein sequence ID" value="PPS09187.1"/>
    <property type="molecule type" value="Genomic_DNA"/>
</dbReference>
<gene>
    <name evidence="1" type="ORF">GOBAR_AA11444</name>
</gene>